<name>A0AAE3XUB9_9BACT</name>
<sequence length="152" mass="18064">MIFYKISYTKALRKHYESFFKTKGVKQYWSQITTNNINSDFYVLEIPPNNMHKMWTYLTVGMSNEKSDINTIELFIFSPEQNKSLVELLTMCASFHQSAEPLNLNHTLSIGRPWLGNSECNFLYISLPYLDEEKLEFFQFKGKTFHCYWLIL</sequence>
<dbReference type="Pfam" id="PF05076">
    <property type="entry name" value="SUFU"/>
    <property type="match status" value="1"/>
</dbReference>
<evidence type="ECO:0000313" key="3">
    <source>
        <dbReference type="Proteomes" id="UP001185092"/>
    </source>
</evidence>
<dbReference type="RefSeq" id="WP_309943368.1">
    <property type="nucleotide sequence ID" value="NZ_AP025305.1"/>
</dbReference>
<keyword evidence="3" id="KW-1185">Reference proteome</keyword>
<reference evidence="2" key="1">
    <citation type="submission" date="2023-07" db="EMBL/GenBank/DDBJ databases">
        <title>Genomic Encyclopedia of Type Strains, Phase IV (KMG-IV): sequencing the most valuable type-strain genomes for metagenomic binning, comparative biology and taxonomic classification.</title>
        <authorList>
            <person name="Goeker M."/>
        </authorList>
    </citation>
    <scope>NUCLEOTIDE SEQUENCE</scope>
    <source>
        <strain evidence="2">DSM 26174</strain>
    </source>
</reference>
<feature type="domain" description="Suppressor of fused-like" evidence="1">
    <location>
        <begin position="43"/>
        <end position="151"/>
    </location>
</feature>
<dbReference type="AlphaFoldDB" id="A0AAE3XUB9"/>
<evidence type="ECO:0000259" key="1">
    <source>
        <dbReference type="Pfam" id="PF05076"/>
    </source>
</evidence>
<dbReference type="EMBL" id="JAVDQD010000017">
    <property type="protein sequence ID" value="MDR6242041.1"/>
    <property type="molecule type" value="Genomic_DNA"/>
</dbReference>
<dbReference type="Proteomes" id="UP001185092">
    <property type="component" value="Unassembled WGS sequence"/>
</dbReference>
<accession>A0AAE3XUB9</accession>
<dbReference type="InterPro" id="IPR020941">
    <property type="entry name" value="SUFU-like_domain"/>
</dbReference>
<protein>
    <recommendedName>
        <fullName evidence="1">Suppressor of fused-like domain-containing protein</fullName>
    </recommendedName>
</protein>
<organism evidence="2 3">
    <name type="scientific">Aureibacter tunicatorum</name>
    <dbReference type="NCBI Taxonomy" id="866807"/>
    <lineage>
        <taxon>Bacteria</taxon>
        <taxon>Pseudomonadati</taxon>
        <taxon>Bacteroidota</taxon>
        <taxon>Cytophagia</taxon>
        <taxon>Cytophagales</taxon>
        <taxon>Persicobacteraceae</taxon>
        <taxon>Aureibacter</taxon>
    </lineage>
</organism>
<gene>
    <name evidence="2" type="ORF">HNQ88_005128</name>
</gene>
<comment type="caution">
    <text evidence="2">The sequence shown here is derived from an EMBL/GenBank/DDBJ whole genome shotgun (WGS) entry which is preliminary data.</text>
</comment>
<proteinExistence type="predicted"/>
<evidence type="ECO:0000313" key="2">
    <source>
        <dbReference type="EMBL" id="MDR6242041.1"/>
    </source>
</evidence>